<comment type="caution">
    <text evidence="1">The sequence shown here is derived from an EMBL/GenBank/DDBJ whole genome shotgun (WGS) entry which is preliminary data.</text>
</comment>
<gene>
    <name evidence="1" type="ORF">LCGC14_1579180</name>
</gene>
<protein>
    <submittedName>
        <fullName evidence="1">Uncharacterized protein</fullName>
    </submittedName>
</protein>
<reference evidence="1" key="1">
    <citation type="journal article" date="2015" name="Nature">
        <title>Complex archaea that bridge the gap between prokaryotes and eukaryotes.</title>
        <authorList>
            <person name="Spang A."/>
            <person name="Saw J.H."/>
            <person name="Jorgensen S.L."/>
            <person name="Zaremba-Niedzwiedzka K."/>
            <person name="Martijn J."/>
            <person name="Lind A.E."/>
            <person name="van Eijk R."/>
            <person name="Schleper C."/>
            <person name="Guy L."/>
            <person name="Ettema T.J."/>
        </authorList>
    </citation>
    <scope>NUCLEOTIDE SEQUENCE</scope>
</reference>
<name>A0A0F9LHL6_9ZZZZ</name>
<organism evidence="1">
    <name type="scientific">marine sediment metagenome</name>
    <dbReference type="NCBI Taxonomy" id="412755"/>
    <lineage>
        <taxon>unclassified sequences</taxon>
        <taxon>metagenomes</taxon>
        <taxon>ecological metagenomes</taxon>
    </lineage>
</organism>
<dbReference type="EMBL" id="LAZR01012406">
    <property type="protein sequence ID" value="KKM26995.1"/>
    <property type="molecule type" value="Genomic_DNA"/>
</dbReference>
<evidence type="ECO:0000313" key="1">
    <source>
        <dbReference type="EMBL" id="KKM26995.1"/>
    </source>
</evidence>
<proteinExistence type="predicted"/>
<dbReference type="AlphaFoldDB" id="A0A0F9LHL6"/>
<accession>A0A0F9LHL6</accession>
<sequence length="183" mass="20095">MNLNQTRRNLENGNSEIFNNLQSSPSASLNHDDHAEIHGYADQYIGWSFSTLPSQIIHVWALEAFQYSLWTSGLSASGHLLSTSSSDSGTFNVPTGSTWYIVFWNDMTGSQNTIVLYNANFVGDSRPPSLTVYKPYGSYYPGETLPIDWSSVNAGSSVSIELYKGATLYTTISSSTSNDGYSE</sequence>